<dbReference type="UniPathway" id="UPA00219"/>
<evidence type="ECO:0000313" key="11">
    <source>
        <dbReference type="Proteomes" id="UP000587586"/>
    </source>
</evidence>
<evidence type="ECO:0000313" key="10">
    <source>
        <dbReference type="EMBL" id="GFO67355.1"/>
    </source>
</evidence>
<evidence type="ECO:0000256" key="3">
    <source>
        <dbReference type="ARBA" id="ARBA00022679"/>
    </source>
</evidence>
<dbReference type="CDD" id="cd16913">
    <property type="entry name" value="YkuD_like"/>
    <property type="match status" value="1"/>
</dbReference>
<dbReference type="EMBL" id="BLXZ01000002">
    <property type="protein sequence ID" value="GFO67355.1"/>
    <property type="molecule type" value="Genomic_DNA"/>
</dbReference>
<keyword evidence="5 7" id="KW-0573">Peptidoglycan synthesis</keyword>
<dbReference type="Proteomes" id="UP000587586">
    <property type="component" value="Unassembled WGS sequence"/>
</dbReference>
<comment type="similarity">
    <text evidence="2">Belongs to the YkuD family.</text>
</comment>
<keyword evidence="8" id="KW-0472">Membrane</keyword>
<accession>A0A6V8N475</accession>
<sequence>MEGYALRQHQVLTSRPASFWRLGGGWYLALLLILACFGAALFLDTATLEIRRDLARLALGDRLAELDGARREAVVARQLLRDANVQPNQGAYLVVSITDRRIWYKERGSVLFTTGIATGSGKTLVKEEGDRFWKFDTPRGRLSVTSKELDPWWVPPDWFYLEHARTKRLALLHLSRRKPLALADGSLLKVEGADVVRRYPDGERVVLQASEEKDIVVNGKLLVPPLGTNQRRFDKVLGSHRLNLESGYALHGTNRPETIGQAVSHGCVRLTNEDIAKLYQMVPVGTPVFLY</sequence>
<dbReference type="SUPFAM" id="SSF141523">
    <property type="entry name" value="L,D-transpeptidase catalytic domain-like"/>
    <property type="match status" value="1"/>
</dbReference>
<organism evidence="10 11">
    <name type="scientific">Geomonas limicola</name>
    <dbReference type="NCBI Taxonomy" id="2740186"/>
    <lineage>
        <taxon>Bacteria</taxon>
        <taxon>Pseudomonadati</taxon>
        <taxon>Thermodesulfobacteriota</taxon>
        <taxon>Desulfuromonadia</taxon>
        <taxon>Geobacterales</taxon>
        <taxon>Geobacteraceae</taxon>
        <taxon>Geomonas</taxon>
    </lineage>
</organism>
<comment type="caution">
    <text evidence="10">The sequence shown here is derived from an EMBL/GenBank/DDBJ whole genome shotgun (WGS) entry which is preliminary data.</text>
</comment>
<dbReference type="GO" id="GO:0071555">
    <property type="term" value="P:cell wall organization"/>
    <property type="evidence" value="ECO:0007669"/>
    <property type="project" value="UniProtKB-UniRule"/>
</dbReference>
<name>A0A6V8N475_9BACT</name>
<keyword evidence="11" id="KW-1185">Reference proteome</keyword>
<dbReference type="InterPro" id="IPR050979">
    <property type="entry name" value="LD-transpeptidase"/>
</dbReference>
<evidence type="ECO:0000256" key="8">
    <source>
        <dbReference type="SAM" id="Phobius"/>
    </source>
</evidence>
<comment type="pathway">
    <text evidence="1 7">Cell wall biogenesis; peptidoglycan biosynthesis.</text>
</comment>
<dbReference type="GO" id="GO:0005576">
    <property type="term" value="C:extracellular region"/>
    <property type="evidence" value="ECO:0007669"/>
    <property type="project" value="TreeGrafter"/>
</dbReference>
<feature type="transmembrane region" description="Helical" evidence="8">
    <location>
        <begin position="24"/>
        <end position="43"/>
    </location>
</feature>
<evidence type="ECO:0000259" key="9">
    <source>
        <dbReference type="PROSITE" id="PS52029"/>
    </source>
</evidence>
<keyword evidence="3" id="KW-0808">Transferase</keyword>
<reference evidence="11" key="1">
    <citation type="submission" date="2020-06" db="EMBL/GenBank/DDBJ databases">
        <title>Draft genomic sequecing of Geomonas sp. Red745.</title>
        <authorList>
            <person name="Itoh H."/>
            <person name="Xu Z.X."/>
            <person name="Ushijima N."/>
            <person name="Masuda Y."/>
            <person name="Shiratori Y."/>
            <person name="Senoo K."/>
        </authorList>
    </citation>
    <scope>NUCLEOTIDE SEQUENCE [LARGE SCALE GENOMIC DNA]</scope>
    <source>
        <strain evidence="11">Red745</strain>
    </source>
</reference>
<feature type="active site" description="Proton donor/acceptor" evidence="7">
    <location>
        <position position="251"/>
    </location>
</feature>
<dbReference type="InterPro" id="IPR038063">
    <property type="entry name" value="Transpep_catalytic_dom"/>
</dbReference>
<dbReference type="GO" id="GO:0018104">
    <property type="term" value="P:peptidoglycan-protein cross-linking"/>
    <property type="evidence" value="ECO:0007669"/>
    <property type="project" value="TreeGrafter"/>
</dbReference>
<dbReference type="PANTHER" id="PTHR30582">
    <property type="entry name" value="L,D-TRANSPEPTIDASE"/>
    <property type="match status" value="1"/>
</dbReference>
<keyword evidence="4 7" id="KW-0133">Cell shape</keyword>
<dbReference type="AlphaFoldDB" id="A0A6V8N475"/>
<evidence type="ECO:0000256" key="6">
    <source>
        <dbReference type="ARBA" id="ARBA00023316"/>
    </source>
</evidence>
<dbReference type="InterPro" id="IPR005490">
    <property type="entry name" value="LD_TPept_cat_dom"/>
</dbReference>
<evidence type="ECO:0000256" key="4">
    <source>
        <dbReference type="ARBA" id="ARBA00022960"/>
    </source>
</evidence>
<dbReference type="GO" id="GO:0071972">
    <property type="term" value="F:peptidoglycan L,D-transpeptidase activity"/>
    <property type="evidence" value="ECO:0007669"/>
    <property type="project" value="TreeGrafter"/>
</dbReference>
<evidence type="ECO:0000256" key="2">
    <source>
        <dbReference type="ARBA" id="ARBA00005992"/>
    </source>
</evidence>
<dbReference type="Pfam" id="PF03734">
    <property type="entry name" value="YkuD"/>
    <property type="match status" value="1"/>
</dbReference>
<keyword evidence="8" id="KW-0812">Transmembrane</keyword>
<evidence type="ECO:0000256" key="7">
    <source>
        <dbReference type="PROSITE-ProRule" id="PRU01373"/>
    </source>
</evidence>
<keyword evidence="6 7" id="KW-0961">Cell wall biogenesis/degradation</keyword>
<dbReference type="GO" id="GO:0008360">
    <property type="term" value="P:regulation of cell shape"/>
    <property type="evidence" value="ECO:0007669"/>
    <property type="project" value="UniProtKB-UniRule"/>
</dbReference>
<dbReference type="GO" id="GO:0016740">
    <property type="term" value="F:transferase activity"/>
    <property type="evidence" value="ECO:0007669"/>
    <property type="project" value="UniProtKB-KW"/>
</dbReference>
<feature type="domain" description="L,D-TPase catalytic" evidence="9">
    <location>
        <begin position="91"/>
        <end position="291"/>
    </location>
</feature>
<dbReference type="PROSITE" id="PS52029">
    <property type="entry name" value="LD_TPASE"/>
    <property type="match status" value="1"/>
</dbReference>
<evidence type="ECO:0000256" key="1">
    <source>
        <dbReference type="ARBA" id="ARBA00004752"/>
    </source>
</evidence>
<feature type="active site" description="Nucleophile" evidence="7">
    <location>
        <position position="267"/>
    </location>
</feature>
<protein>
    <recommendedName>
        <fullName evidence="9">L,D-TPase catalytic domain-containing protein</fullName>
    </recommendedName>
</protein>
<gene>
    <name evidence="10" type="ORF">GMLC_09340</name>
</gene>
<dbReference type="Gene3D" id="2.40.440.10">
    <property type="entry name" value="L,D-transpeptidase catalytic domain-like"/>
    <property type="match status" value="1"/>
</dbReference>
<evidence type="ECO:0000256" key="5">
    <source>
        <dbReference type="ARBA" id="ARBA00022984"/>
    </source>
</evidence>
<proteinExistence type="inferred from homology"/>
<keyword evidence="8" id="KW-1133">Transmembrane helix</keyword>